<organism evidence="2 3">
    <name type="scientific">Chryseobacterium wanjuense</name>
    <dbReference type="NCBI Taxonomy" id="356305"/>
    <lineage>
        <taxon>Bacteria</taxon>
        <taxon>Pseudomonadati</taxon>
        <taxon>Bacteroidota</taxon>
        <taxon>Flavobacteriia</taxon>
        <taxon>Flavobacteriales</taxon>
        <taxon>Weeksellaceae</taxon>
        <taxon>Chryseobacterium group</taxon>
        <taxon>Chryseobacterium</taxon>
    </lineage>
</organism>
<gene>
    <name evidence="2" type="ORF">SAMN05421841_2428</name>
</gene>
<proteinExistence type="predicted"/>
<keyword evidence="3" id="KW-1185">Reference proteome</keyword>
<dbReference type="AlphaFoldDB" id="A0A1I0RB69"/>
<evidence type="ECO:0008006" key="4">
    <source>
        <dbReference type="Google" id="ProtNLM"/>
    </source>
</evidence>
<evidence type="ECO:0000313" key="2">
    <source>
        <dbReference type="EMBL" id="SEW38082.1"/>
    </source>
</evidence>
<dbReference type="EMBL" id="FOIU01000002">
    <property type="protein sequence ID" value="SEW38082.1"/>
    <property type="molecule type" value="Genomic_DNA"/>
</dbReference>
<evidence type="ECO:0000313" key="3">
    <source>
        <dbReference type="Proteomes" id="UP000199469"/>
    </source>
</evidence>
<dbReference type="STRING" id="356305.SAMN05421841_2428"/>
<dbReference type="InterPro" id="IPR024294">
    <property type="entry name" value="DUF3810"/>
</dbReference>
<protein>
    <recommendedName>
        <fullName evidence="4">DUF3810 domain-containing protein</fullName>
    </recommendedName>
</protein>
<reference evidence="3" key="1">
    <citation type="submission" date="2016-10" db="EMBL/GenBank/DDBJ databases">
        <authorList>
            <person name="Varghese N."/>
            <person name="Submissions S."/>
        </authorList>
    </citation>
    <scope>NUCLEOTIDE SEQUENCE [LARGE SCALE GENOMIC DNA]</scope>
    <source>
        <strain evidence="3">DSM 17724</strain>
    </source>
</reference>
<feature type="transmembrane region" description="Helical" evidence="1">
    <location>
        <begin position="62"/>
        <end position="86"/>
    </location>
</feature>
<dbReference type="Proteomes" id="UP000199469">
    <property type="component" value="Unassembled WGS sequence"/>
</dbReference>
<sequence length="361" mass="42387">MKWVKQHPVVTNMITLYKKKRFWAGLLLAQFLLFYVFSKSGVMISFFERFFELQKAVHQIIFSWIPFSLGDVLYILLGIFLMYCIIKCFKKTSRNISLLRILLIINVFYFVYQIFWGMLYFQIPIIKKLSSQEEPTVAKAKVLALKYLTQCKETRKKVKQDHNGIFVVTDLKSIQKEILFQQSKLPEYISDKKAPQVNSFKPSLFKNVMSFTGILGYYNPFTAEAQYNSELPNTYIPFTSAHESSHQLGFAREQEANFVGYLIGIHSKNIELRYSTEYFTLKSLLNFIVDEDPEFVKSVLANYSPEMKKDRAYEKSFVLKHQGFLNEFFGFTNNLFLKSNQQEGSVTYSYFIDLLLNYEKV</sequence>
<dbReference type="Pfam" id="PF12725">
    <property type="entry name" value="DUF3810"/>
    <property type="match status" value="1"/>
</dbReference>
<feature type="transmembrane region" description="Helical" evidence="1">
    <location>
        <begin position="98"/>
        <end position="121"/>
    </location>
</feature>
<name>A0A1I0RB69_9FLAO</name>
<keyword evidence="1" id="KW-0472">Membrane</keyword>
<accession>A0A1I0RB69</accession>
<evidence type="ECO:0000256" key="1">
    <source>
        <dbReference type="SAM" id="Phobius"/>
    </source>
</evidence>
<keyword evidence="1" id="KW-1133">Transmembrane helix</keyword>
<keyword evidence="1" id="KW-0812">Transmembrane</keyword>